<feature type="region of interest" description="Disordered" evidence="1">
    <location>
        <begin position="326"/>
        <end position="439"/>
    </location>
</feature>
<evidence type="ECO:0000313" key="3">
    <source>
        <dbReference type="Proteomes" id="UP001432027"/>
    </source>
</evidence>
<dbReference type="Proteomes" id="UP001432027">
    <property type="component" value="Unassembled WGS sequence"/>
</dbReference>
<comment type="caution">
    <text evidence="2">The sequence shown here is derived from an EMBL/GenBank/DDBJ whole genome shotgun (WGS) entry which is preliminary data.</text>
</comment>
<feature type="compositionally biased region" description="Basic and acidic residues" evidence="1">
    <location>
        <begin position="406"/>
        <end position="416"/>
    </location>
</feature>
<feature type="compositionally biased region" description="Acidic residues" evidence="1">
    <location>
        <begin position="326"/>
        <end position="350"/>
    </location>
</feature>
<feature type="compositionally biased region" description="Basic and acidic residues" evidence="1">
    <location>
        <begin position="708"/>
        <end position="726"/>
    </location>
</feature>
<feature type="compositionally biased region" description="Basic and acidic residues" evidence="1">
    <location>
        <begin position="888"/>
        <end position="903"/>
    </location>
</feature>
<feature type="region of interest" description="Disordered" evidence="1">
    <location>
        <begin position="549"/>
        <end position="911"/>
    </location>
</feature>
<gene>
    <name evidence="2" type="ORF">PENTCL1PPCAC_7832</name>
</gene>
<proteinExistence type="predicted"/>
<evidence type="ECO:0000313" key="2">
    <source>
        <dbReference type="EMBL" id="GMS85657.1"/>
    </source>
</evidence>
<accession>A0AAV5SSA2</accession>
<feature type="compositionally biased region" description="Basic and acidic residues" evidence="1">
    <location>
        <begin position="833"/>
        <end position="849"/>
    </location>
</feature>
<feature type="compositionally biased region" description="Basic and acidic residues" evidence="1">
    <location>
        <begin position="668"/>
        <end position="682"/>
    </location>
</feature>
<sequence>MQSGELPDSSGSGEGSAKEDVPTCIHTLILSSRRWIEININYDEKEWKLEDSWSIDHVDDFFLAFKSSAVSSPSSVLFHLHIPFTTFTIPVELRGSVARLRLGPILSTRLSDISRDSVFAQRRSKEGRESVFPVREMCTAVHVGIRTVNDSFGHALSFYRGVRIQGQLEGIPSEVSTLHTPFLNRLLYGDFKWKESDWAHIWDLAGEDLIGLSSSLFMPVLIETPIGRAFCRQLGKNRLFGFARLLGMWWCPPLWLRDRIASPENQYDFIDLDQLLENLYIAEMLKIEITIVRDFFDQLSPDESMRDLHNKFASRFSDLYDKLNVEESETTEDEQETAADNGSMEEEEGEFATPSEVQSSSMEDQSVPASEEIGQGIATPLCGTPTWNEIEEEKPDSGYEEITGGLKKEEEVKMEDTSFEVLRPPMKNQPEQEIEEMEQVGSLPISRFSFALTEDSLPDNVEEKENQFDIHTPRESDICSSKEETNERTEEEGRREKEGEQSEIIPSQIASINGIMNEANCEKSIGFDGVQEFDWIATLNAPVFIPREAKKEEKIEENREIEKNEEAGDGASPISEYFPVTPTLSEIDMTEYDEGKMNEGMTVNDEGTNGGMEDKKEDEMKMEDYQRDPILTQEARIDGRSDEVKEEEKEKEIIQDAIPSPVVNVDAGRSEKMKKEKEKEVESLDSSSHSWTYHKGRIHAPLFASTPELEKSSMEDPPKSENEKIGLDQIPVETANIDARLSTEVEEDERTLRDSTSPVCDDFPDTPTFSEIDETEWNDGERKEMKMEKEDEEEKGRKEEKEAEGNEKEEDQRASTHSFIPFHLAFGKPNGGTDKKVEDKMEANQRDVSPKPASRRRSRSNIEDENEEREDNGSMESEYHSLDGASESEEKTTVDTVLPEKKAWRPNWVFD</sequence>
<feature type="compositionally biased region" description="Basic and acidic residues" evidence="1">
    <location>
        <begin position="462"/>
        <end position="500"/>
    </location>
</feature>
<feature type="compositionally biased region" description="Basic and acidic residues" evidence="1">
    <location>
        <begin position="549"/>
        <end position="566"/>
    </location>
</feature>
<protein>
    <submittedName>
        <fullName evidence="2">Uncharacterized protein</fullName>
    </submittedName>
</protein>
<dbReference type="EMBL" id="BTSX01000002">
    <property type="protein sequence ID" value="GMS85657.1"/>
    <property type="molecule type" value="Genomic_DNA"/>
</dbReference>
<feature type="compositionally biased region" description="Basic and acidic residues" evidence="1">
    <location>
        <begin position="779"/>
        <end position="814"/>
    </location>
</feature>
<reference evidence="2" key="1">
    <citation type="submission" date="2023-10" db="EMBL/GenBank/DDBJ databases">
        <title>Genome assembly of Pristionchus species.</title>
        <authorList>
            <person name="Yoshida K."/>
            <person name="Sommer R.J."/>
        </authorList>
    </citation>
    <scope>NUCLEOTIDE SEQUENCE</scope>
    <source>
        <strain evidence="2">RS0144</strain>
    </source>
</reference>
<feature type="compositionally biased region" description="Basic and acidic residues" evidence="1">
    <location>
        <begin position="612"/>
        <end position="627"/>
    </location>
</feature>
<dbReference type="AlphaFoldDB" id="A0AAV5SSA2"/>
<feature type="compositionally biased region" description="Basic and acidic residues" evidence="1">
    <location>
        <begin position="635"/>
        <end position="654"/>
    </location>
</feature>
<evidence type="ECO:0000256" key="1">
    <source>
        <dbReference type="SAM" id="MobiDB-lite"/>
    </source>
</evidence>
<organism evidence="2 3">
    <name type="scientific">Pristionchus entomophagus</name>
    <dbReference type="NCBI Taxonomy" id="358040"/>
    <lineage>
        <taxon>Eukaryota</taxon>
        <taxon>Metazoa</taxon>
        <taxon>Ecdysozoa</taxon>
        <taxon>Nematoda</taxon>
        <taxon>Chromadorea</taxon>
        <taxon>Rhabditida</taxon>
        <taxon>Rhabditina</taxon>
        <taxon>Diplogasteromorpha</taxon>
        <taxon>Diplogasteroidea</taxon>
        <taxon>Neodiplogasteridae</taxon>
        <taxon>Pristionchus</taxon>
    </lineage>
</organism>
<feature type="region of interest" description="Disordered" evidence="1">
    <location>
        <begin position="462"/>
        <end position="507"/>
    </location>
</feature>
<keyword evidence="3" id="KW-1185">Reference proteome</keyword>
<name>A0AAV5SSA2_9BILA</name>
<feature type="compositionally biased region" description="Polar residues" evidence="1">
    <location>
        <begin position="355"/>
        <end position="368"/>
    </location>
</feature>